<evidence type="ECO:0000313" key="1">
    <source>
        <dbReference type="EMBL" id="STW79792.1"/>
    </source>
</evidence>
<evidence type="ECO:0000313" key="2">
    <source>
        <dbReference type="Proteomes" id="UP000254863"/>
    </source>
</evidence>
<gene>
    <name evidence="1" type="ORF">NCTC11685_07130</name>
</gene>
<organism evidence="1 2">
    <name type="scientific">Klebsiella michiganensis</name>
    <dbReference type="NCBI Taxonomy" id="1134687"/>
    <lineage>
        <taxon>Bacteria</taxon>
        <taxon>Pseudomonadati</taxon>
        <taxon>Pseudomonadota</taxon>
        <taxon>Gammaproteobacteria</taxon>
        <taxon>Enterobacterales</taxon>
        <taxon>Enterobacteriaceae</taxon>
        <taxon>Klebsiella/Raoultella group</taxon>
        <taxon>Klebsiella</taxon>
    </lineage>
</organism>
<protein>
    <submittedName>
        <fullName evidence="1">Uncharacterized protein</fullName>
    </submittedName>
</protein>
<dbReference type="Proteomes" id="UP000254863">
    <property type="component" value="Unassembled WGS sequence"/>
</dbReference>
<accession>A0A7H4PN19</accession>
<comment type="caution">
    <text evidence="1">The sequence shown here is derived from an EMBL/GenBank/DDBJ whole genome shotgun (WGS) entry which is preliminary data.</text>
</comment>
<name>A0A7H4PN19_9ENTR</name>
<proteinExistence type="predicted"/>
<sequence>MNRHADDNHTGIGDNLFRPRPVVFFKDTNLISGKRQHFLKQTPHLPAAANNHDRTQVRIKRFKTFIVFAGIRLPHDATQNIFDKIRRDPKRSSLLAPGRQHRRFTFRNVNGQAVLAFNLSDFRYQLQALSQQFQ</sequence>
<dbReference type="EMBL" id="UGMS01000004">
    <property type="protein sequence ID" value="STW79792.1"/>
    <property type="molecule type" value="Genomic_DNA"/>
</dbReference>
<dbReference type="AlphaFoldDB" id="A0A7H4PN19"/>
<reference evidence="1 2" key="1">
    <citation type="submission" date="2018-06" db="EMBL/GenBank/DDBJ databases">
        <authorList>
            <consortium name="Pathogen Informatics"/>
            <person name="Doyle S."/>
        </authorList>
    </citation>
    <scope>NUCLEOTIDE SEQUENCE [LARGE SCALE GENOMIC DNA]</scope>
    <source>
        <strain evidence="1 2">NCTC11685</strain>
    </source>
</reference>